<dbReference type="PROSITE" id="PS00472">
    <property type="entry name" value="SMALL_CYTOKINES_CC"/>
    <property type="match status" value="1"/>
</dbReference>
<dbReference type="Bgee" id="ENSAMXG00000005533">
    <property type="expression patterns" value="Expressed in pharyngeal gill and 11 other cell types or tissues"/>
</dbReference>
<dbReference type="CDD" id="cd00272">
    <property type="entry name" value="Chemokine_CC"/>
    <property type="match status" value="1"/>
</dbReference>
<dbReference type="HOGENOM" id="CLU_141716_4_2_1"/>
<dbReference type="InterPro" id="IPR039809">
    <property type="entry name" value="Chemokine_b/g/d"/>
</dbReference>
<evidence type="ECO:0000256" key="6">
    <source>
        <dbReference type="ARBA" id="ARBA00023157"/>
    </source>
</evidence>
<evidence type="ECO:0000256" key="10">
    <source>
        <dbReference type="SAM" id="Phobius"/>
    </source>
</evidence>
<dbReference type="eggNOG" id="ENOG502S8M4">
    <property type="taxonomic scope" value="Eukaryota"/>
</dbReference>
<evidence type="ECO:0000256" key="7">
    <source>
        <dbReference type="ARBA" id="ARBA00044740"/>
    </source>
</evidence>
<keyword evidence="6" id="KW-1015">Disulfide bond</keyword>
<dbReference type="Ensembl" id="ENSAMXT00000005669.2">
    <property type="protein sequence ID" value="ENSAMXP00000005669.2"/>
    <property type="gene ID" value="ENSAMXG00000005533.2"/>
</dbReference>
<comment type="similarity">
    <text evidence="2 9">Belongs to the intercrine beta (chemokine CC) family.</text>
</comment>
<dbReference type="InterPro" id="IPR000827">
    <property type="entry name" value="Chemokine_CC_CS"/>
</dbReference>
<dbReference type="GeneTree" id="ENSGT01140000285596"/>
<dbReference type="FunFam" id="2.40.50.40:FF:000002">
    <property type="entry name" value="C-C motif chemokine"/>
    <property type="match status" value="1"/>
</dbReference>
<reference evidence="13" key="1">
    <citation type="submission" date="2013-03" db="EMBL/GenBank/DDBJ databases">
        <authorList>
            <person name="Jeffery W."/>
            <person name="Warren W."/>
            <person name="Wilson R.K."/>
        </authorList>
    </citation>
    <scope>NUCLEOTIDE SEQUENCE</scope>
    <source>
        <strain evidence="13">female</strain>
    </source>
</reference>
<feature type="transmembrane region" description="Helical" evidence="10">
    <location>
        <begin position="6"/>
        <end position="28"/>
    </location>
</feature>
<evidence type="ECO:0000256" key="9">
    <source>
        <dbReference type="RuleBase" id="RU361150"/>
    </source>
</evidence>
<keyword evidence="3 9" id="KW-0202">Cytokine</keyword>
<reference evidence="13" key="2">
    <citation type="journal article" date="2014" name="Nat. Commun.">
        <title>The cavefish genome reveals candidate genes for eye loss.</title>
        <authorList>
            <person name="McGaugh S.E."/>
            <person name="Gross J.B."/>
            <person name="Aken B."/>
            <person name="Blin M."/>
            <person name="Borowsky R."/>
            <person name="Chalopin D."/>
            <person name="Hinaux H."/>
            <person name="Jeffery W.R."/>
            <person name="Keene A."/>
            <person name="Ma L."/>
            <person name="Minx P."/>
            <person name="Murphy D."/>
            <person name="O'Quin K.E."/>
            <person name="Retaux S."/>
            <person name="Rohner N."/>
            <person name="Searle S.M."/>
            <person name="Stahl B.A."/>
            <person name="Tabin C."/>
            <person name="Volff J.N."/>
            <person name="Yoshizawa M."/>
            <person name="Warren W.C."/>
        </authorList>
    </citation>
    <scope>NUCLEOTIDE SEQUENCE [LARGE SCALE GENOMIC DNA]</scope>
    <source>
        <strain evidence="13">female</strain>
    </source>
</reference>
<reference evidence="12" key="3">
    <citation type="submission" date="2025-08" db="UniProtKB">
        <authorList>
            <consortium name="Ensembl"/>
        </authorList>
    </citation>
    <scope>IDENTIFICATION</scope>
</reference>
<dbReference type="SUPFAM" id="SSF54117">
    <property type="entry name" value="Interleukin 8-like chemokines"/>
    <property type="match status" value="1"/>
</dbReference>
<keyword evidence="10" id="KW-0472">Membrane</keyword>
<evidence type="ECO:0000313" key="13">
    <source>
        <dbReference type="Proteomes" id="UP000018467"/>
    </source>
</evidence>
<evidence type="ECO:0000256" key="4">
    <source>
        <dbReference type="ARBA" id="ARBA00022525"/>
    </source>
</evidence>
<proteinExistence type="inferred from homology"/>
<evidence type="ECO:0000259" key="11">
    <source>
        <dbReference type="SMART" id="SM00199"/>
    </source>
</evidence>
<feature type="domain" description="Chemokine interleukin-8-like" evidence="11">
    <location>
        <begin position="20"/>
        <end position="78"/>
    </location>
</feature>
<comment type="function">
    <text evidence="7">Monokine with inflammatory and chemokinetic properties. Binds to CCR1, CCR4 and CCR5. One of the major HIV-suppressive factors produced by CD8+ T-cells. Recombinant MIP-1-alpha induces a dose-dependent inhibition of different strains of HIV-1, HIV-2, and simian immunodeficiency virus (SIV).</text>
</comment>
<dbReference type="STRING" id="7994.ENSAMXP00000005669"/>
<evidence type="ECO:0000256" key="8">
    <source>
        <dbReference type="ARBA" id="ARBA00046726"/>
    </source>
</evidence>
<dbReference type="GO" id="GO:0008009">
    <property type="term" value="F:chemokine activity"/>
    <property type="evidence" value="ECO:0007669"/>
    <property type="project" value="InterPro"/>
</dbReference>
<dbReference type="Proteomes" id="UP000018467">
    <property type="component" value="Unassembled WGS sequence"/>
</dbReference>
<dbReference type="GO" id="GO:0005615">
    <property type="term" value="C:extracellular space"/>
    <property type="evidence" value="ECO:0007669"/>
    <property type="project" value="UniProtKB-KW"/>
</dbReference>
<dbReference type="PANTHER" id="PTHR12015">
    <property type="entry name" value="SMALL INDUCIBLE CYTOKINE A"/>
    <property type="match status" value="1"/>
</dbReference>
<keyword evidence="10" id="KW-1133">Transmembrane helix</keyword>
<dbReference type="AlphaFoldDB" id="W5KDK8"/>
<organism evidence="12 13">
    <name type="scientific">Astyanax mexicanus</name>
    <name type="common">Blind cave fish</name>
    <name type="synonym">Astyanax fasciatus mexicanus</name>
    <dbReference type="NCBI Taxonomy" id="7994"/>
    <lineage>
        <taxon>Eukaryota</taxon>
        <taxon>Metazoa</taxon>
        <taxon>Chordata</taxon>
        <taxon>Craniata</taxon>
        <taxon>Vertebrata</taxon>
        <taxon>Euteleostomi</taxon>
        <taxon>Actinopterygii</taxon>
        <taxon>Neopterygii</taxon>
        <taxon>Teleostei</taxon>
        <taxon>Ostariophysi</taxon>
        <taxon>Characiformes</taxon>
        <taxon>Characoidei</taxon>
        <taxon>Acestrorhamphidae</taxon>
        <taxon>Acestrorhamphinae</taxon>
        <taxon>Astyanax</taxon>
    </lineage>
</organism>
<name>W5KDK8_ASTMX</name>
<keyword evidence="13" id="KW-1185">Reference proteome</keyword>
<keyword evidence="4 9" id="KW-0964">Secreted</keyword>
<reference evidence="12" key="4">
    <citation type="submission" date="2025-09" db="UniProtKB">
        <authorList>
            <consortium name="Ensembl"/>
        </authorList>
    </citation>
    <scope>IDENTIFICATION</scope>
</reference>
<keyword evidence="5" id="KW-0732">Signal</keyword>
<comment type="subunit">
    <text evidence="8">Self-associates. Also heterodimer of MIP-1-alpha(4-69) and MIP-1-beta(3-69). Interacts with CCR1.</text>
</comment>
<dbReference type="Pfam" id="PF00048">
    <property type="entry name" value="IL8"/>
    <property type="match status" value="1"/>
</dbReference>
<evidence type="ECO:0000256" key="2">
    <source>
        <dbReference type="ARBA" id="ARBA00010868"/>
    </source>
</evidence>
<dbReference type="Gene3D" id="2.40.50.40">
    <property type="match status" value="1"/>
</dbReference>
<dbReference type="SMART" id="SM00199">
    <property type="entry name" value="SCY"/>
    <property type="match status" value="1"/>
</dbReference>
<dbReference type="PANTHER" id="PTHR12015:SF183">
    <property type="entry name" value="C-C MOTIF CHEMOKINE 3"/>
    <property type="match status" value="1"/>
</dbReference>
<accession>W5KDK8</accession>
<evidence type="ECO:0000256" key="3">
    <source>
        <dbReference type="ARBA" id="ARBA00022514"/>
    </source>
</evidence>
<sequence>SVCSSGYFLVGLLLGNMNEPAVCCFIFYKGTIPLQRIMKYETTIPQCPKPGVIFTLWSGKRVCVDPTPGWVKQTMVKLDKRALGN</sequence>
<keyword evidence="9" id="KW-0145">Chemotaxis</keyword>
<dbReference type="InterPro" id="IPR036048">
    <property type="entry name" value="Interleukin_8-like_sf"/>
</dbReference>
<evidence type="ECO:0000256" key="5">
    <source>
        <dbReference type="ARBA" id="ARBA00022729"/>
    </source>
</evidence>
<dbReference type="GO" id="GO:0006955">
    <property type="term" value="P:immune response"/>
    <property type="evidence" value="ECO:0007669"/>
    <property type="project" value="InterPro"/>
</dbReference>
<comment type="subcellular location">
    <subcellularLocation>
        <location evidence="1 9">Secreted</location>
    </subcellularLocation>
</comment>
<dbReference type="InParanoid" id="W5KDK8"/>
<evidence type="ECO:0000256" key="1">
    <source>
        <dbReference type="ARBA" id="ARBA00004613"/>
    </source>
</evidence>
<protein>
    <recommendedName>
        <fullName evidence="9">C-C motif chemokine</fullName>
    </recommendedName>
</protein>
<dbReference type="InterPro" id="IPR001811">
    <property type="entry name" value="Chemokine_IL8-like_dom"/>
</dbReference>
<keyword evidence="10" id="KW-0812">Transmembrane</keyword>
<evidence type="ECO:0000313" key="12">
    <source>
        <dbReference type="Ensembl" id="ENSAMXP00000005669.2"/>
    </source>
</evidence>